<organism evidence="2 3">
    <name type="scientific">Actinomadura algeriensis</name>
    <dbReference type="NCBI Taxonomy" id="1679523"/>
    <lineage>
        <taxon>Bacteria</taxon>
        <taxon>Bacillati</taxon>
        <taxon>Actinomycetota</taxon>
        <taxon>Actinomycetes</taxon>
        <taxon>Streptosporangiales</taxon>
        <taxon>Thermomonosporaceae</taxon>
        <taxon>Actinomadura</taxon>
    </lineage>
</organism>
<proteinExistence type="predicted"/>
<keyword evidence="1" id="KW-0472">Membrane</keyword>
<keyword evidence="3" id="KW-1185">Reference proteome</keyword>
<gene>
    <name evidence="2" type="ORF">H4W34_006890</name>
</gene>
<name>A0ABR9K2K5_9ACTN</name>
<evidence type="ECO:0000313" key="2">
    <source>
        <dbReference type="EMBL" id="MBE1537057.1"/>
    </source>
</evidence>
<sequence length="359" mass="39234">MNKLLETLAVPWTRRWSGQVAASAVVFWTLGAYLVLVTGPDRSRGCPARGDALLGAWCRTERYGAAGLVLTGLLAAAAMLGSALVVAASTPRVLALLTSDHRGGPAARWLLRRTLARRRRAARVVPRPRPTPPLAPGPLDRLPLVGARLGARWRLARSEWRRSGGVQDERRVRAASAELRRYPRADALLAPTRVGCLLAALTERVERRHGIDLPLCWELFLAVLPAEPRRRLEDESRRVAMRVQILVWTAAALLWAPLFPGRWGVVWSLAVLAVARLVHSGLRDAVEVYCDLAEVTVGMYRDRMFTALGWSPPDSTATEHGLGQALSAYLDGHAANVRPLAWPVLQPPLPVSLTAPQGP</sequence>
<accession>A0ABR9K2K5</accession>
<keyword evidence="1" id="KW-1133">Transmembrane helix</keyword>
<dbReference type="RefSeq" id="WP_192762995.1">
    <property type="nucleotide sequence ID" value="NZ_JADBDZ010000001.1"/>
</dbReference>
<dbReference type="EMBL" id="JADBDZ010000001">
    <property type="protein sequence ID" value="MBE1537057.1"/>
    <property type="molecule type" value="Genomic_DNA"/>
</dbReference>
<dbReference type="Proteomes" id="UP000627838">
    <property type="component" value="Unassembled WGS sequence"/>
</dbReference>
<evidence type="ECO:0000256" key="1">
    <source>
        <dbReference type="SAM" id="Phobius"/>
    </source>
</evidence>
<keyword evidence="1" id="KW-0812">Transmembrane</keyword>
<feature type="transmembrane region" description="Helical" evidence="1">
    <location>
        <begin position="20"/>
        <end position="39"/>
    </location>
</feature>
<reference evidence="2 3" key="1">
    <citation type="submission" date="2020-10" db="EMBL/GenBank/DDBJ databases">
        <title>Sequencing the genomes of 1000 actinobacteria strains.</title>
        <authorList>
            <person name="Klenk H.-P."/>
        </authorList>
    </citation>
    <scope>NUCLEOTIDE SEQUENCE [LARGE SCALE GENOMIC DNA]</scope>
    <source>
        <strain evidence="2 3">DSM 46744</strain>
    </source>
</reference>
<evidence type="ECO:0000313" key="3">
    <source>
        <dbReference type="Proteomes" id="UP000627838"/>
    </source>
</evidence>
<feature type="transmembrane region" description="Helical" evidence="1">
    <location>
        <begin position="63"/>
        <end position="87"/>
    </location>
</feature>
<protein>
    <submittedName>
        <fullName evidence="2">Uncharacterized protein</fullName>
    </submittedName>
</protein>
<comment type="caution">
    <text evidence="2">The sequence shown here is derived from an EMBL/GenBank/DDBJ whole genome shotgun (WGS) entry which is preliminary data.</text>
</comment>